<dbReference type="AlphaFoldDB" id="A0A1I7RHY5"/>
<name>A0A1I7RHY5_BURXY</name>
<proteinExistence type="predicted"/>
<sequence length="100" mass="11343">MRRLREITKSDSKTKRGSYTCPAYNINLFPPFRKMLRLGNQTPRPPPATGRFSTLINTYNDPIKWPFVKSLIGFGVGVYLARKISEEWVLSEAGLSPPSL</sequence>
<protein>
    <submittedName>
        <fullName evidence="2">NADH-ubiquinone oxidoreductase B12 subunit</fullName>
    </submittedName>
</protein>
<evidence type="ECO:0000313" key="1">
    <source>
        <dbReference type="Proteomes" id="UP000095284"/>
    </source>
</evidence>
<dbReference type="Proteomes" id="UP000095284">
    <property type="component" value="Unplaced"/>
</dbReference>
<organism evidence="1 2">
    <name type="scientific">Bursaphelenchus xylophilus</name>
    <name type="common">Pinewood nematode worm</name>
    <name type="synonym">Aphelenchoides xylophilus</name>
    <dbReference type="NCBI Taxonomy" id="6326"/>
    <lineage>
        <taxon>Eukaryota</taxon>
        <taxon>Metazoa</taxon>
        <taxon>Ecdysozoa</taxon>
        <taxon>Nematoda</taxon>
        <taxon>Chromadorea</taxon>
        <taxon>Rhabditida</taxon>
        <taxon>Tylenchina</taxon>
        <taxon>Tylenchomorpha</taxon>
        <taxon>Aphelenchoidea</taxon>
        <taxon>Aphelenchoididae</taxon>
        <taxon>Bursaphelenchus</taxon>
    </lineage>
</organism>
<dbReference type="WBParaSite" id="BXY_0031400.1">
    <property type="protein sequence ID" value="BXY_0031400.1"/>
    <property type="gene ID" value="BXY_0031400"/>
</dbReference>
<reference evidence="2" key="1">
    <citation type="submission" date="2016-11" db="UniProtKB">
        <authorList>
            <consortium name="WormBaseParasite"/>
        </authorList>
    </citation>
    <scope>IDENTIFICATION</scope>
</reference>
<dbReference type="eggNOG" id="ENOG502T2DC">
    <property type="taxonomic scope" value="Eukaryota"/>
</dbReference>
<accession>A0A1I7RHY5</accession>
<evidence type="ECO:0000313" key="2">
    <source>
        <dbReference type="WBParaSite" id="BXY_0031400.1"/>
    </source>
</evidence>